<dbReference type="InterPro" id="IPR000383">
    <property type="entry name" value="Xaa-Pro-like_dom"/>
</dbReference>
<keyword evidence="3" id="KW-0732">Signal</keyword>
<gene>
    <name evidence="5" type="ORF">C5O18_05610</name>
</gene>
<evidence type="ECO:0000313" key="6">
    <source>
        <dbReference type="Proteomes" id="UP000243900"/>
    </source>
</evidence>
<evidence type="ECO:0000256" key="1">
    <source>
        <dbReference type="ARBA" id="ARBA00022801"/>
    </source>
</evidence>
<dbReference type="PANTHER" id="PTHR43056">
    <property type="entry name" value="PEPTIDASE S9 PROLYL OLIGOPEPTIDASE"/>
    <property type="match status" value="1"/>
</dbReference>
<sequence length="650" mass="69012">MLMRHCLRYASILLLATGLAACGGSSSSGGGDGSPSASASKATTLGTRGETSQPYGRSAGNAKAVWTDYDPPMTHAGGTALPTQFITMRDGVRLAVSVTLPADESGQAAAGPFPVILVQTSYNLVMGQFVSAIGGADPYMTRHGYATVIVDVRGTGNSGGTWAAFGEDEQGDYAEVVDWVVSQPWSNDRIGLYGVSYLGITSVLTAAQQHPAVKAAFPIVPIGDGYRDIVFTGGQVNPTFIPIWMGLVTGLGIFDFAALQADPAMGVQTLVEHLLGAVLGFQVPTILKALLGEENTVYDGDFWRVRSPIEQAASIKVPTFVVGGLHDLFQRSEPMWFERLKDRVPTKLLIGPWSHIAAAGVPDDGLPADGVPAMNHILLHWFDQYVKGLDVGADKIPNVTQYVKGLERYVTTTDWPHPQVRAERLFLRGDKSLNATAPTGDEATSMVIQHPIGGICSQSLSQWTAGLLGLLPLPCFTDDGADQVPSAVFSTPVMTEDYYINGPIQADIWISTTALESGLSVRVSDYDPATGKSAPLSNGLLTASLRAVDESRSRYIGDEMIQPWHPFTKASVLPVKPNEPMLLPVEIFPTSAMIAKGHQLRVAISASNVGQGLQPLPTLLKGLLGAITIHNSAEYPSSVVLPVVPASALQ</sequence>
<dbReference type="SMART" id="SM00939">
    <property type="entry name" value="PepX_C"/>
    <property type="match status" value="1"/>
</dbReference>
<dbReference type="InterPro" id="IPR005674">
    <property type="entry name" value="CocE/Ser_esterase"/>
</dbReference>
<protein>
    <submittedName>
        <fullName evidence="5">Peptidase S15</fullName>
    </submittedName>
</protein>
<name>A0A2P6ASG8_9GAMM</name>
<feature type="compositionally biased region" description="Polar residues" evidence="2">
    <location>
        <begin position="43"/>
        <end position="55"/>
    </location>
</feature>
<reference evidence="6" key="1">
    <citation type="submission" date="2018-02" db="EMBL/GenBank/DDBJ databases">
        <title>Genome sequencing of Solimonas sp. HR-BB.</title>
        <authorList>
            <person name="Lee Y."/>
            <person name="Jeon C.O."/>
        </authorList>
    </citation>
    <scope>NUCLEOTIDE SEQUENCE [LARGE SCALE GENOMIC DNA]</scope>
    <source>
        <strain evidence="6">HR-E</strain>
    </source>
</reference>
<evidence type="ECO:0000256" key="3">
    <source>
        <dbReference type="SAM" id="SignalP"/>
    </source>
</evidence>
<organism evidence="5 6">
    <name type="scientific">Amnimonas aquatica</name>
    <dbReference type="NCBI Taxonomy" id="2094561"/>
    <lineage>
        <taxon>Bacteria</taxon>
        <taxon>Pseudomonadati</taxon>
        <taxon>Pseudomonadota</taxon>
        <taxon>Gammaproteobacteria</taxon>
        <taxon>Moraxellales</taxon>
        <taxon>Moraxellaceae</taxon>
        <taxon>Amnimonas</taxon>
    </lineage>
</organism>
<evidence type="ECO:0000313" key="5">
    <source>
        <dbReference type="EMBL" id="PQA42913.1"/>
    </source>
</evidence>
<dbReference type="Gene3D" id="3.40.50.1820">
    <property type="entry name" value="alpha/beta hydrolase"/>
    <property type="match status" value="1"/>
</dbReference>
<dbReference type="Gene3D" id="1.10.3020.10">
    <property type="entry name" value="alpha-amino acid ester hydrolase ( Helical cap domain)"/>
    <property type="match status" value="1"/>
</dbReference>
<dbReference type="EMBL" id="PTQZ01000108">
    <property type="protein sequence ID" value="PQA42913.1"/>
    <property type="molecule type" value="Genomic_DNA"/>
</dbReference>
<accession>A0A2P6ASG8</accession>
<dbReference type="PROSITE" id="PS51257">
    <property type="entry name" value="PROKAR_LIPOPROTEIN"/>
    <property type="match status" value="1"/>
</dbReference>
<dbReference type="Proteomes" id="UP000243900">
    <property type="component" value="Unassembled WGS sequence"/>
</dbReference>
<dbReference type="PANTHER" id="PTHR43056:SF10">
    <property type="entry name" value="COCE_NOND FAMILY, PUTATIVE (AFU_ORTHOLOGUE AFUA_7G00600)-RELATED"/>
    <property type="match status" value="1"/>
</dbReference>
<dbReference type="InterPro" id="IPR029058">
    <property type="entry name" value="AB_hydrolase_fold"/>
</dbReference>
<dbReference type="SUPFAM" id="SSF49785">
    <property type="entry name" value="Galactose-binding domain-like"/>
    <property type="match status" value="1"/>
</dbReference>
<dbReference type="NCBIfam" id="TIGR00976">
    <property type="entry name" value="CocE_NonD"/>
    <property type="match status" value="1"/>
</dbReference>
<dbReference type="Pfam" id="PF08530">
    <property type="entry name" value="PepX_C"/>
    <property type="match status" value="1"/>
</dbReference>
<dbReference type="OrthoDB" id="9806163at2"/>
<evidence type="ECO:0000259" key="4">
    <source>
        <dbReference type="SMART" id="SM00939"/>
    </source>
</evidence>
<feature type="domain" description="Xaa-Pro dipeptidyl-peptidase C-terminal" evidence="4">
    <location>
        <begin position="379"/>
        <end position="640"/>
    </location>
</feature>
<evidence type="ECO:0000256" key="2">
    <source>
        <dbReference type="SAM" id="MobiDB-lite"/>
    </source>
</evidence>
<dbReference type="RefSeq" id="WP_105192224.1">
    <property type="nucleotide sequence ID" value="NZ_PTQZ01000108.1"/>
</dbReference>
<dbReference type="Pfam" id="PF02129">
    <property type="entry name" value="Peptidase_S15"/>
    <property type="match status" value="1"/>
</dbReference>
<feature type="region of interest" description="Disordered" evidence="2">
    <location>
        <begin position="25"/>
        <end position="59"/>
    </location>
</feature>
<dbReference type="GO" id="GO:0008239">
    <property type="term" value="F:dipeptidyl-peptidase activity"/>
    <property type="evidence" value="ECO:0007669"/>
    <property type="project" value="InterPro"/>
</dbReference>
<dbReference type="SUPFAM" id="SSF53474">
    <property type="entry name" value="alpha/beta-Hydrolases"/>
    <property type="match status" value="1"/>
</dbReference>
<dbReference type="InterPro" id="IPR013736">
    <property type="entry name" value="Xaa-Pro_dipept_C"/>
</dbReference>
<dbReference type="InterPro" id="IPR050585">
    <property type="entry name" value="Xaa-Pro_dipeptidyl-ppase/CocE"/>
</dbReference>
<dbReference type="AlphaFoldDB" id="A0A2P6ASG8"/>
<proteinExistence type="predicted"/>
<feature type="signal peptide" evidence="3">
    <location>
        <begin position="1"/>
        <end position="20"/>
    </location>
</feature>
<keyword evidence="1" id="KW-0378">Hydrolase</keyword>
<dbReference type="InterPro" id="IPR008979">
    <property type="entry name" value="Galactose-bd-like_sf"/>
</dbReference>
<dbReference type="Gene3D" id="2.60.120.260">
    <property type="entry name" value="Galactose-binding domain-like"/>
    <property type="match status" value="1"/>
</dbReference>
<feature type="chain" id="PRO_5015130683" evidence="3">
    <location>
        <begin position="21"/>
        <end position="650"/>
    </location>
</feature>
<keyword evidence="6" id="KW-1185">Reference proteome</keyword>
<comment type="caution">
    <text evidence="5">The sequence shown here is derived from an EMBL/GenBank/DDBJ whole genome shotgun (WGS) entry which is preliminary data.</text>
</comment>